<organism evidence="2 3">
    <name type="scientific">Candidatus Berkelbacteria bacterium CG10_big_fil_rev_8_21_14_0_10_43_13</name>
    <dbReference type="NCBI Taxonomy" id="1974514"/>
    <lineage>
        <taxon>Bacteria</taxon>
        <taxon>Candidatus Berkelbacteria</taxon>
    </lineage>
</organism>
<reference evidence="3" key="1">
    <citation type="submission" date="2017-09" db="EMBL/GenBank/DDBJ databases">
        <title>Depth-based differentiation of microbial function through sediment-hosted aquifers and enrichment of novel symbionts in the deep terrestrial subsurface.</title>
        <authorList>
            <person name="Probst A.J."/>
            <person name="Ladd B."/>
            <person name="Jarett J.K."/>
            <person name="Geller-Mcgrath D.E."/>
            <person name="Sieber C.M.K."/>
            <person name="Emerson J.B."/>
            <person name="Anantharaman K."/>
            <person name="Thomas B.C."/>
            <person name="Malmstrom R."/>
            <person name="Stieglmeier M."/>
            <person name="Klingl A."/>
            <person name="Woyke T."/>
            <person name="Ryan C.M."/>
            <person name="Banfield J.F."/>
        </authorList>
    </citation>
    <scope>NUCLEOTIDE SEQUENCE [LARGE SCALE GENOMIC DNA]</scope>
</reference>
<accession>A0A2H0W5M0</accession>
<comment type="caution">
    <text evidence="2">The sequence shown here is derived from an EMBL/GenBank/DDBJ whole genome shotgun (WGS) entry which is preliminary data.</text>
</comment>
<dbReference type="AlphaFoldDB" id="A0A2H0W5M0"/>
<proteinExistence type="predicted"/>
<evidence type="ECO:0000256" key="1">
    <source>
        <dbReference type="SAM" id="MobiDB-lite"/>
    </source>
</evidence>
<gene>
    <name evidence="2" type="ORF">COT78_03995</name>
</gene>
<sequence>MSEVAQYNPVEVEQPEPEKPTLREVGDIEKEELIEELRQNPMAIASVPADLRQDRDVALATASTATPGDAAVLQYLLKFRDDKEIVMAATESNSSNILLCSDKLMFDKDVQMALTRSKPFSTIKYARIWFMRELEHKLPKDKICPELYDWVNKKQQEEKIAREARIERDFGKSQ</sequence>
<evidence type="ECO:0000313" key="2">
    <source>
        <dbReference type="EMBL" id="PIS07370.1"/>
    </source>
</evidence>
<evidence type="ECO:0000313" key="3">
    <source>
        <dbReference type="Proteomes" id="UP000231382"/>
    </source>
</evidence>
<feature type="region of interest" description="Disordered" evidence="1">
    <location>
        <begin position="1"/>
        <end position="20"/>
    </location>
</feature>
<protein>
    <recommendedName>
        <fullName evidence="4">DUF4116 domain-containing protein</fullName>
    </recommendedName>
</protein>
<evidence type="ECO:0008006" key="4">
    <source>
        <dbReference type="Google" id="ProtNLM"/>
    </source>
</evidence>
<dbReference type="EMBL" id="PEZW01000027">
    <property type="protein sequence ID" value="PIS07370.1"/>
    <property type="molecule type" value="Genomic_DNA"/>
</dbReference>
<name>A0A2H0W5M0_9BACT</name>
<dbReference type="Proteomes" id="UP000231382">
    <property type="component" value="Unassembled WGS sequence"/>
</dbReference>